<dbReference type="EMBL" id="CP070228">
    <property type="protein sequence ID" value="QRV02753.1"/>
    <property type="molecule type" value="Genomic_DNA"/>
</dbReference>
<keyword evidence="8 13" id="KW-0472">Membrane</keyword>
<evidence type="ECO:0000256" key="2">
    <source>
        <dbReference type="ARBA" id="ARBA00010441"/>
    </source>
</evidence>
<dbReference type="PANTHER" id="PTHR14269">
    <property type="entry name" value="CDP-DIACYLGLYCEROL--GLYCEROL-3-PHOSPHATE 3-PHOSPHATIDYLTRANSFERASE-RELATED"/>
    <property type="match status" value="1"/>
</dbReference>
<evidence type="ECO:0000313" key="14">
    <source>
        <dbReference type="EMBL" id="QRV02753.1"/>
    </source>
</evidence>
<dbReference type="PROSITE" id="PS00379">
    <property type="entry name" value="CDP_ALCOHOL_P_TRANSF"/>
    <property type="match status" value="1"/>
</dbReference>
<dbReference type="Gene3D" id="1.20.120.1760">
    <property type="match status" value="1"/>
</dbReference>
<evidence type="ECO:0000256" key="7">
    <source>
        <dbReference type="ARBA" id="ARBA00023098"/>
    </source>
</evidence>
<feature type="transmembrane region" description="Helical" evidence="13">
    <location>
        <begin position="137"/>
        <end position="155"/>
    </location>
</feature>
<dbReference type="InterPro" id="IPR004570">
    <property type="entry name" value="Phosphatidylglycerol_P_synth"/>
</dbReference>
<comment type="similarity">
    <text evidence="2 12">Belongs to the CDP-alcohol phosphatidyltransferase class-I family.</text>
</comment>
<dbReference type="EC" id="2.7.8.5" evidence="11"/>
<feature type="transmembrane region" description="Helical" evidence="13">
    <location>
        <begin position="161"/>
        <end position="182"/>
    </location>
</feature>
<name>A0ABX7ILQ4_9ACTO</name>
<evidence type="ECO:0000256" key="3">
    <source>
        <dbReference type="ARBA" id="ARBA00022516"/>
    </source>
</evidence>
<keyword evidence="3" id="KW-0444">Lipid biosynthesis</keyword>
<keyword evidence="5 13" id="KW-0812">Transmembrane</keyword>
<evidence type="ECO:0000256" key="8">
    <source>
        <dbReference type="ARBA" id="ARBA00023136"/>
    </source>
</evidence>
<sequence length="194" mass="21717">MKEKRISNLNIANVLTVIRLALVPVFVVSFIEDTDPRRWLAWGIFAIAAFTDKLDGHYARKYNMVTNFGKLADSIADKALIISGLLLLSWHGRLWWWMTIIFIVRELGITLMRMFMVKKKVMAAGMGGKIKMVAQSFGIAGLILPWHTFLPLTIADLLVTASYALMGIALVFAISSAVEYIVEARKISSQPEAE</sequence>
<keyword evidence="10" id="KW-1208">Phospholipid metabolism</keyword>
<dbReference type="Proteomes" id="UP000602653">
    <property type="component" value="Chromosome"/>
</dbReference>
<dbReference type="InterPro" id="IPR050324">
    <property type="entry name" value="CDP-alcohol_PTase-I"/>
</dbReference>
<gene>
    <name evidence="14" type="primary">pgsA</name>
    <name evidence="14" type="ORF">JTE88_03170</name>
</gene>
<keyword evidence="4 12" id="KW-0808">Transferase</keyword>
<dbReference type="PIRSF" id="PIRSF000847">
    <property type="entry name" value="Phos_ph_gly_syn"/>
    <property type="match status" value="1"/>
</dbReference>
<keyword evidence="6 13" id="KW-1133">Transmembrane helix</keyword>
<evidence type="ECO:0000256" key="13">
    <source>
        <dbReference type="SAM" id="Phobius"/>
    </source>
</evidence>
<comment type="subcellular location">
    <subcellularLocation>
        <location evidence="1">Membrane</location>
        <topology evidence="1">Multi-pass membrane protein</topology>
    </subcellularLocation>
</comment>
<evidence type="ECO:0000256" key="1">
    <source>
        <dbReference type="ARBA" id="ARBA00004141"/>
    </source>
</evidence>
<protein>
    <recommendedName>
        <fullName evidence="11">CDP-diacylglycerol--glycerol-3-phosphate 3-phosphatidyltransferase</fullName>
        <ecNumber evidence="11">2.7.8.5</ecNumber>
    </recommendedName>
</protein>
<accession>A0ABX7ILQ4</accession>
<keyword evidence="9" id="KW-0594">Phospholipid biosynthesis</keyword>
<dbReference type="NCBIfam" id="TIGR00560">
    <property type="entry name" value="pgsA"/>
    <property type="match status" value="1"/>
</dbReference>
<dbReference type="PANTHER" id="PTHR14269:SF52">
    <property type="entry name" value="PHOSPHATIDYLGLYCEROPHOSPHATE SYNTHASE-RELATED"/>
    <property type="match status" value="1"/>
</dbReference>
<feature type="transmembrane region" description="Helical" evidence="13">
    <location>
        <begin position="12"/>
        <end position="31"/>
    </location>
</feature>
<evidence type="ECO:0000256" key="9">
    <source>
        <dbReference type="ARBA" id="ARBA00023209"/>
    </source>
</evidence>
<keyword evidence="7" id="KW-0443">Lipid metabolism</keyword>
<dbReference type="Pfam" id="PF01066">
    <property type="entry name" value="CDP-OH_P_transf"/>
    <property type="match status" value="1"/>
</dbReference>
<organism evidence="14 15">
    <name type="scientific">Arcanobacterium phocisimile</name>
    <dbReference type="NCBI Taxonomy" id="1302235"/>
    <lineage>
        <taxon>Bacteria</taxon>
        <taxon>Bacillati</taxon>
        <taxon>Actinomycetota</taxon>
        <taxon>Actinomycetes</taxon>
        <taxon>Actinomycetales</taxon>
        <taxon>Actinomycetaceae</taxon>
        <taxon>Arcanobacterium</taxon>
    </lineage>
</organism>
<proteinExistence type="inferred from homology"/>
<dbReference type="RefSeq" id="WP_204425337.1">
    <property type="nucleotide sequence ID" value="NZ_CP070228.1"/>
</dbReference>
<keyword evidence="15" id="KW-1185">Reference proteome</keyword>
<evidence type="ECO:0000256" key="10">
    <source>
        <dbReference type="ARBA" id="ARBA00023264"/>
    </source>
</evidence>
<dbReference type="InterPro" id="IPR043130">
    <property type="entry name" value="CDP-OH_PTrfase_TM_dom"/>
</dbReference>
<dbReference type="InterPro" id="IPR048254">
    <property type="entry name" value="CDP_ALCOHOL_P_TRANSF_CS"/>
</dbReference>
<evidence type="ECO:0000256" key="4">
    <source>
        <dbReference type="ARBA" id="ARBA00022679"/>
    </source>
</evidence>
<evidence type="ECO:0000256" key="5">
    <source>
        <dbReference type="ARBA" id="ARBA00022692"/>
    </source>
</evidence>
<evidence type="ECO:0000256" key="12">
    <source>
        <dbReference type="RuleBase" id="RU003750"/>
    </source>
</evidence>
<reference evidence="14 15" key="1">
    <citation type="submission" date="2021-02" db="EMBL/GenBank/DDBJ databases">
        <title>Complete Genome Sequence of Arcanobacterium phocisimile strain DSM 26142T from a harbour seal.</title>
        <authorList>
            <person name="Borowiak M."/>
            <person name="Alssahen M."/>
            <person name="Malorny B."/>
            <person name="Laemmler C."/>
            <person name="Siebert U."/>
            <person name="Ploetz M."/>
            <person name="Abdulmawjood A."/>
        </authorList>
    </citation>
    <scope>NUCLEOTIDE SEQUENCE [LARGE SCALE GENOMIC DNA]</scope>
    <source>
        <strain evidence="14 15">DSM 26142</strain>
    </source>
</reference>
<evidence type="ECO:0000256" key="6">
    <source>
        <dbReference type="ARBA" id="ARBA00022989"/>
    </source>
</evidence>
<dbReference type="GO" id="GO:0008444">
    <property type="term" value="F:CDP-diacylglycerol-glycerol-3-phosphate 3-phosphatidyltransferase activity"/>
    <property type="evidence" value="ECO:0007669"/>
    <property type="project" value="UniProtKB-EC"/>
</dbReference>
<feature type="transmembrane region" description="Helical" evidence="13">
    <location>
        <begin position="94"/>
        <end position="116"/>
    </location>
</feature>
<evidence type="ECO:0000313" key="15">
    <source>
        <dbReference type="Proteomes" id="UP000602653"/>
    </source>
</evidence>
<evidence type="ECO:0000256" key="11">
    <source>
        <dbReference type="NCBIfam" id="TIGR00560"/>
    </source>
</evidence>
<dbReference type="InterPro" id="IPR000462">
    <property type="entry name" value="CDP-OH_P_trans"/>
</dbReference>